<name>A0A922ABV6_CARIL</name>
<dbReference type="Pfam" id="PF12796">
    <property type="entry name" value="Ank_2"/>
    <property type="match status" value="1"/>
</dbReference>
<evidence type="ECO:0000259" key="2">
    <source>
        <dbReference type="Pfam" id="PF13962"/>
    </source>
</evidence>
<feature type="transmembrane region" description="Helical" evidence="1">
    <location>
        <begin position="472"/>
        <end position="497"/>
    </location>
</feature>
<protein>
    <recommendedName>
        <fullName evidence="2">PGG domain-containing protein</fullName>
    </recommendedName>
</protein>
<dbReference type="AlphaFoldDB" id="A0A922ABV6"/>
<keyword evidence="1" id="KW-0472">Membrane</keyword>
<keyword evidence="1" id="KW-0812">Transmembrane</keyword>
<dbReference type="PANTHER" id="PTHR24177:SF329">
    <property type="entry name" value="ANKYRIN REPEAT PROTEIN"/>
    <property type="match status" value="1"/>
</dbReference>
<dbReference type="SMART" id="SM00248">
    <property type="entry name" value="ANK"/>
    <property type="match status" value="3"/>
</dbReference>
<feature type="domain" description="PGG" evidence="2">
    <location>
        <begin position="390"/>
        <end position="494"/>
    </location>
</feature>
<gene>
    <name evidence="3" type="ORF">I3842_14G086400</name>
</gene>
<proteinExistence type="predicted"/>
<dbReference type="EMBL" id="CM031838">
    <property type="protein sequence ID" value="KAG6678547.1"/>
    <property type="molecule type" value="Genomic_DNA"/>
</dbReference>
<feature type="transmembrane region" description="Helical" evidence="1">
    <location>
        <begin position="503"/>
        <end position="526"/>
    </location>
</feature>
<reference evidence="3" key="1">
    <citation type="submission" date="2021-01" db="EMBL/GenBank/DDBJ databases">
        <authorList>
            <person name="Lovell J.T."/>
            <person name="Bentley N."/>
            <person name="Bhattarai G."/>
            <person name="Jenkins J.W."/>
            <person name="Sreedasyam A."/>
            <person name="Alarcon Y."/>
            <person name="Bock C."/>
            <person name="Boston L."/>
            <person name="Carlson J."/>
            <person name="Cervantes K."/>
            <person name="Clermont K."/>
            <person name="Krom N."/>
            <person name="Kubenka K."/>
            <person name="Mamidi S."/>
            <person name="Mattison C."/>
            <person name="Monteros M."/>
            <person name="Pisani C."/>
            <person name="Plott C."/>
            <person name="Rajasekar S."/>
            <person name="Rhein H.S."/>
            <person name="Rohla C."/>
            <person name="Song M."/>
            <person name="Hilaire R.S."/>
            <person name="Shu S."/>
            <person name="Wells L."/>
            <person name="Wang X."/>
            <person name="Webber J."/>
            <person name="Heerema R.J."/>
            <person name="Klein P."/>
            <person name="Conner P."/>
            <person name="Grauke L."/>
            <person name="Grimwood J."/>
            <person name="Schmutz J."/>
            <person name="Randall J.J."/>
        </authorList>
    </citation>
    <scope>NUCLEOTIDE SEQUENCE</scope>
    <source>
        <tissue evidence="3">Leaf</tissue>
    </source>
</reference>
<feature type="transmembrane region" description="Helical" evidence="1">
    <location>
        <begin position="428"/>
        <end position="451"/>
    </location>
</feature>
<dbReference type="Pfam" id="PF13962">
    <property type="entry name" value="PGG"/>
    <property type="match status" value="1"/>
</dbReference>
<evidence type="ECO:0000313" key="3">
    <source>
        <dbReference type="EMBL" id="KAG6678547.1"/>
    </source>
</evidence>
<dbReference type="PANTHER" id="PTHR24177">
    <property type="entry name" value="CASKIN"/>
    <property type="match status" value="1"/>
</dbReference>
<evidence type="ECO:0000313" key="4">
    <source>
        <dbReference type="Proteomes" id="UP000811246"/>
    </source>
</evidence>
<comment type="caution">
    <text evidence="3">The sequence shown here is derived from an EMBL/GenBank/DDBJ whole genome shotgun (WGS) entry which is preliminary data.</text>
</comment>
<feature type="transmembrane region" description="Helical" evidence="1">
    <location>
        <begin position="396"/>
        <end position="416"/>
    </location>
</feature>
<organism evidence="3 4">
    <name type="scientific">Carya illinoinensis</name>
    <name type="common">Pecan</name>
    <dbReference type="NCBI Taxonomy" id="32201"/>
    <lineage>
        <taxon>Eukaryota</taxon>
        <taxon>Viridiplantae</taxon>
        <taxon>Streptophyta</taxon>
        <taxon>Embryophyta</taxon>
        <taxon>Tracheophyta</taxon>
        <taxon>Spermatophyta</taxon>
        <taxon>Magnoliopsida</taxon>
        <taxon>eudicotyledons</taxon>
        <taxon>Gunneridae</taxon>
        <taxon>Pentapetalae</taxon>
        <taxon>rosids</taxon>
        <taxon>fabids</taxon>
        <taxon>Fagales</taxon>
        <taxon>Juglandaceae</taxon>
        <taxon>Carya</taxon>
    </lineage>
</organism>
<keyword evidence="1" id="KW-1133">Transmembrane helix</keyword>
<dbReference type="GO" id="GO:0016020">
    <property type="term" value="C:membrane"/>
    <property type="evidence" value="ECO:0007669"/>
    <property type="project" value="TreeGrafter"/>
</dbReference>
<dbReference type="Proteomes" id="UP000811246">
    <property type="component" value="Chromosome 14"/>
</dbReference>
<sequence>MALVNAQFSQLNLGQIKPILHTPAPAFAAVKRDPPENNSSITPYSNLADGNLDKTKGIIESLPPEALNLKIPDKGKTALHTAVTYRHEHIVEELVKLMLNQSLAMYDSDGYTALSMAAVLGNWQMVECMLRKYFDLISIRHSEGKLLPVVMAIDFEQLEMARNLYYLTPDKDLIPQDDNQEIQDYNGATLFTHAIYTGTLGKKSYIALRLILTCPHLALALDKDDESPILALASMRITQLYEMKKIHDQYNELLSHMYGLVYSTICQAIEKGIFEFVSKMPEADLRFIWVHDKDEKNIFMLAVLHRHEKIFSILYSRDMMMKYYFLTCLLDVNGNNILHMARMMDHSTRVKQIPGAALQIQREERNTNATLNIYHIQFMQNHEKMMKEGEKWMKDTATSCTVVGILIVTIMFQVAFTLPGDNNRDPGLFRVFMISDALSFFLSSTSVLIFLEILTSRYTEDDFLKNLPRQMIIGLFTLFCSIATMMITFSSALLIILNEQLRISIPLICLGGAPIFFFLWIQFPILKDMIISTRDLGYVPIANLCLEFLGLDR</sequence>
<evidence type="ECO:0000256" key="1">
    <source>
        <dbReference type="SAM" id="Phobius"/>
    </source>
</evidence>
<dbReference type="InterPro" id="IPR002110">
    <property type="entry name" value="Ankyrin_rpt"/>
</dbReference>
<accession>A0A922ABV6</accession>
<dbReference type="InterPro" id="IPR026961">
    <property type="entry name" value="PGG_dom"/>
</dbReference>